<evidence type="ECO:0000259" key="6">
    <source>
        <dbReference type="Pfam" id="PF01276"/>
    </source>
</evidence>
<protein>
    <submittedName>
        <fullName evidence="8">Arginine decarboxylase</fullName>
        <ecNumber evidence="8">4.1.1.19</ecNumber>
    </submittedName>
</protein>
<keyword evidence="4" id="KW-0663">Pyridoxal phosphate</keyword>
<evidence type="ECO:0000313" key="8">
    <source>
        <dbReference type="EMBL" id="MPL69027.1"/>
    </source>
</evidence>
<dbReference type="Gene3D" id="3.90.100.10">
    <property type="entry name" value="Orn/Lys/Arg decarboxylase, C-terminal domain"/>
    <property type="match status" value="1"/>
</dbReference>
<dbReference type="SUPFAM" id="SSF55904">
    <property type="entry name" value="Ornithine decarboxylase C-terminal domain"/>
    <property type="match status" value="1"/>
</dbReference>
<dbReference type="Pfam" id="PF01276">
    <property type="entry name" value="OKR_DC_1"/>
    <property type="match status" value="1"/>
</dbReference>
<dbReference type="EC" id="4.1.1.19" evidence="8"/>
<proteinExistence type="inferred from homology"/>
<dbReference type="PANTHER" id="PTHR43277">
    <property type="entry name" value="ARGININE DECARBOXYLASE"/>
    <property type="match status" value="1"/>
</dbReference>
<reference evidence="8" key="1">
    <citation type="submission" date="2019-08" db="EMBL/GenBank/DDBJ databases">
        <authorList>
            <person name="Kucharzyk K."/>
            <person name="Murdoch R.W."/>
            <person name="Higgins S."/>
            <person name="Loffler F."/>
        </authorList>
    </citation>
    <scope>NUCLEOTIDE SEQUENCE</scope>
</reference>
<evidence type="ECO:0000256" key="1">
    <source>
        <dbReference type="ARBA" id="ARBA00001933"/>
    </source>
</evidence>
<dbReference type="EMBL" id="VSSQ01000044">
    <property type="protein sequence ID" value="MPL69027.1"/>
    <property type="molecule type" value="Genomic_DNA"/>
</dbReference>
<dbReference type="InterPro" id="IPR015421">
    <property type="entry name" value="PyrdxlP-dep_Trfase_major"/>
</dbReference>
<dbReference type="InterPro" id="IPR008286">
    <property type="entry name" value="Prn/Lys/Arg_de-COase_C"/>
</dbReference>
<dbReference type="InterPro" id="IPR052357">
    <property type="entry name" value="Orn_Lys_Arg_decarboxylase-I"/>
</dbReference>
<dbReference type="SUPFAM" id="SSF53383">
    <property type="entry name" value="PLP-dependent transferases"/>
    <property type="match status" value="1"/>
</dbReference>
<keyword evidence="5 8" id="KW-0456">Lyase</keyword>
<dbReference type="CDD" id="cd00615">
    <property type="entry name" value="Orn_deC_like"/>
    <property type="match status" value="1"/>
</dbReference>
<comment type="caution">
    <text evidence="8">The sequence shown here is derived from an EMBL/GenBank/DDBJ whole genome shotgun (WGS) entry which is preliminary data.</text>
</comment>
<evidence type="ECO:0000256" key="5">
    <source>
        <dbReference type="ARBA" id="ARBA00023239"/>
    </source>
</evidence>
<accession>A0A644TRD5</accession>
<comment type="similarity">
    <text evidence="2">Belongs to the Orn/Lys/Arg decarboxylase class-I family.</text>
</comment>
<dbReference type="InterPro" id="IPR036633">
    <property type="entry name" value="Prn/Lys/Arg_de-COase_C_sf"/>
</dbReference>
<name>A0A644TRD5_9ZZZZ</name>
<evidence type="ECO:0000259" key="7">
    <source>
        <dbReference type="Pfam" id="PF03711"/>
    </source>
</evidence>
<comment type="cofactor">
    <cofactor evidence="1">
        <name>pyridoxal 5'-phosphate</name>
        <dbReference type="ChEBI" id="CHEBI:597326"/>
    </cofactor>
</comment>
<dbReference type="AlphaFoldDB" id="A0A644TRD5"/>
<dbReference type="Gene3D" id="3.90.1150.10">
    <property type="entry name" value="Aspartate Aminotransferase, domain 1"/>
    <property type="match status" value="1"/>
</dbReference>
<dbReference type="GO" id="GO:0008792">
    <property type="term" value="F:arginine decarboxylase activity"/>
    <property type="evidence" value="ECO:0007669"/>
    <property type="project" value="UniProtKB-EC"/>
</dbReference>
<dbReference type="InterPro" id="IPR000310">
    <property type="entry name" value="Orn/Lys/Arg_deCO2ase_major_dom"/>
</dbReference>
<dbReference type="InterPro" id="IPR015422">
    <property type="entry name" value="PyrdxlP-dep_Trfase_small"/>
</dbReference>
<feature type="domain" description="Orn/Lys/Arg decarboxylases family 1 pyridoxal-P attachment site" evidence="6">
    <location>
        <begin position="9"/>
        <end position="372"/>
    </location>
</feature>
<dbReference type="Pfam" id="PF03711">
    <property type="entry name" value="OKR_DC_1_C"/>
    <property type="match status" value="1"/>
</dbReference>
<dbReference type="PANTHER" id="PTHR43277:SF4">
    <property type="entry name" value="ARGININE DECARBOXYLASE"/>
    <property type="match status" value="1"/>
</dbReference>
<dbReference type="Gene3D" id="3.40.640.10">
    <property type="entry name" value="Type I PLP-dependent aspartate aminotransferase-like (Major domain)"/>
    <property type="match status" value="1"/>
</dbReference>
<evidence type="ECO:0000256" key="4">
    <source>
        <dbReference type="ARBA" id="ARBA00022898"/>
    </source>
</evidence>
<feature type="domain" description="Orn/Lys/Arg decarboxylase C-terminal" evidence="7">
    <location>
        <begin position="419"/>
        <end position="478"/>
    </location>
</feature>
<organism evidence="8">
    <name type="scientific">bioreactor metagenome</name>
    <dbReference type="NCBI Taxonomy" id="1076179"/>
    <lineage>
        <taxon>unclassified sequences</taxon>
        <taxon>metagenomes</taxon>
        <taxon>ecological metagenomes</taxon>
    </lineage>
</organism>
<sequence>MQWTKQLETPLLAAMMKYVKDGVIPFHTPGHKQGKGMHPSLEKIIGRDTLALDLALMEELDDFHEPHGCIKEAQDLAAELYHADHSFFVLNGTTGGIYAMILTIAGPGDKIIVPRNAHRSIIGGIILSGATPVFIQPEVDYELGLAMGVRPETVEAAIKQHPDAKGVLLINPTYYGVATDLKRIVDLVHAYDMAVIVDEAHGPHLKFSGRLPIPALDAGADICAQSTHKIIGAMTQCSMVHCREGRINVPRLKAMLQLVQSTSPNYILMASLDVARMQMATEGSELIEKAIQLANWVRTEINKIPGLFSFGEEKIGQPGFYSFDPTKVTVTVKGLGLRGAEAERILRHEYKIQVELSDMYNILFLITLGDTEVEARALVEALRDMAAKHNRECDFSELDNACTCISHPAPPQGVISPRDALFGNTCTVAFDDSVGLICAEIVTFYPPGIPLLCPGERISREIVDYCRQLQRADLHISGPEDYLLKTIKVVD</sequence>
<keyword evidence="3" id="KW-0210">Decarboxylase</keyword>
<gene>
    <name evidence="8" type="primary">speA_5</name>
    <name evidence="8" type="ORF">SDC9_14760</name>
</gene>
<dbReference type="InterPro" id="IPR015424">
    <property type="entry name" value="PyrdxlP-dep_Trfase"/>
</dbReference>
<evidence type="ECO:0000256" key="3">
    <source>
        <dbReference type="ARBA" id="ARBA00022793"/>
    </source>
</evidence>
<evidence type="ECO:0000256" key="2">
    <source>
        <dbReference type="ARBA" id="ARBA00010671"/>
    </source>
</evidence>